<dbReference type="Gene3D" id="1.10.10.790">
    <property type="entry name" value="Surp module"/>
    <property type="match status" value="1"/>
</dbReference>
<proteinExistence type="predicted"/>
<dbReference type="GO" id="GO:0003723">
    <property type="term" value="F:RNA binding"/>
    <property type="evidence" value="ECO:0007669"/>
    <property type="project" value="UniProtKB-KW"/>
</dbReference>
<feature type="compositionally biased region" description="Low complexity" evidence="2">
    <location>
        <begin position="100"/>
        <end position="115"/>
    </location>
</feature>
<feature type="compositionally biased region" description="Basic and acidic residues" evidence="2">
    <location>
        <begin position="661"/>
        <end position="676"/>
    </location>
</feature>
<dbReference type="InterPro" id="IPR051485">
    <property type="entry name" value="SR-CTD_assoc_factor"/>
</dbReference>
<feature type="region of interest" description="Disordered" evidence="2">
    <location>
        <begin position="526"/>
        <end position="561"/>
    </location>
</feature>
<feature type="region of interest" description="Disordered" evidence="2">
    <location>
        <begin position="438"/>
        <end position="465"/>
    </location>
</feature>
<feature type="region of interest" description="Disordered" evidence="2">
    <location>
        <begin position="1"/>
        <end position="161"/>
    </location>
</feature>
<dbReference type="InParanoid" id="A0A507B6V3"/>
<feature type="region of interest" description="Disordered" evidence="2">
    <location>
        <begin position="276"/>
        <end position="299"/>
    </location>
</feature>
<evidence type="ECO:0000256" key="2">
    <source>
        <dbReference type="SAM" id="MobiDB-lite"/>
    </source>
</evidence>
<evidence type="ECO:0000259" key="3">
    <source>
        <dbReference type="PROSITE" id="PS51391"/>
    </source>
</evidence>
<dbReference type="PROSITE" id="PS51391">
    <property type="entry name" value="CID"/>
    <property type="match status" value="1"/>
</dbReference>
<dbReference type="InterPro" id="IPR008942">
    <property type="entry name" value="ENTH_VHS"/>
</dbReference>
<gene>
    <name evidence="4" type="ORF">E0L32_011437</name>
</gene>
<evidence type="ECO:0000313" key="4">
    <source>
        <dbReference type="EMBL" id="TPX18885.1"/>
    </source>
</evidence>
<feature type="compositionally biased region" description="Basic and acidic residues" evidence="2">
    <location>
        <begin position="1"/>
        <end position="17"/>
    </location>
</feature>
<organism evidence="4 5">
    <name type="scientific">Thyridium curvatum</name>
    <dbReference type="NCBI Taxonomy" id="1093900"/>
    <lineage>
        <taxon>Eukaryota</taxon>
        <taxon>Fungi</taxon>
        <taxon>Dikarya</taxon>
        <taxon>Ascomycota</taxon>
        <taxon>Pezizomycotina</taxon>
        <taxon>Sordariomycetes</taxon>
        <taxon>Sordariomycetidae</taxon>
        <taxon>Thyridiales</taxon>
        <taxon>Thyridiaceae</taxon>
        <taxon>Thyridium</taxon>
    </lineage>
</organism>
<dbReference type="OrthoDB" id="377209at2759"/>
<dbReference type="Proteomes" id="UP000319257">
    <property type="component" value="Unassembled WGS sequence"/>
</dbReference>
<dbReference type="Gene3D" id="1.25.40.90">
    <property type="match status" value="1"/>
</dbReference>
<dbReference type="AlphaFoldDB" id="A0A507B6V3"/>
<name>A0A507B6V3_9PEZI</name>
<sequence length="813" mass="89047">MSASKKLAEFPDVEAKLQKPTKKSAFERQRAEAEEKRRREAAETAAVYEDFVKSFDRDDDGPNYNSPRGGGRPPHPSRFERPVGPPTLGGAGGKRHFGIPSTPSGLKSGPGSLGPAPTSFAKKRNFDGFKDRSESRGRPGNDDHEPLSVSKAFNTSDDEGEATVAERAEEKALARPTLRMANLPPGTSPSFVKTLVAASLTVEDVKMLPPSGSVSQARKSLTAIITLSAETAATDIDATVSALQHRYLGYGYYLSLHRHLSSAAITGGLADINSHSSTSQPFGAKRVDPGAKVHSSVPHGHGRAFAPPTSFDPMMGAGFNRADIFHVPVQPPRDVKQLRMIHKTIEGVLEHGPEFEALLMSRPDVQKDEKWAWIWDARSKGGVWYRYRLWEIITGWKRTRGQKRFVPLFEGSHAWKVPEQPLSFEFTTVVDEFVSDSEYNSSDEEDYEDEIKKQQEPGSTDQEEKLLNPIEKSKLTHLLAKLPTSLSKLRKGDIARVTAFALTHTSRGSDEVAELIVSNLERPFSHTLANPDYKPNDKDKPADGSRTSTPPAAEEKAANERDTSASMLVALYVISDILASSSTSGIRHAWRYRQLFEAVLKDRKVFEGLGVMPEKMGWGRLRAEKWKRSIGLVLSLWEGWSVFPVESQHSFVSSFENPPSLKKEEEVEKPEEEAKQGGKWKTVEALPTSKAGESGFRPAQTDKAAGRTADGEESIATPDATDDDEAYSEYTDDEELDLACLEEEDIDGEPFLAGDLEGLSIDPDVEMGSDGAGGGPEVKSVGGIQLSSATLAPTRRRPRAVDMFADSGSEDGK</sequence>
<feature type="compositionally biased region" description="Basic and acidic residues" evidence="2">
    <location>
        <begin position="534"/>
        <end position="543"/>
    </location>
</feature>
<reference evidence="4 5" key="1">
    <citation type="submission" date="2019-06" db="EMBL/GenBank/DDBJ databases">
        <title>Draft genome sequence of the filamentous fungus Phialemoniopsis curvata isolated from diesel fuel.</title>
        <authorList>
            <person name="Varaljay V.A."/>
            <person name="Lyon W.J."/>
            <person name="Crouch A.L."/>
            <person name="Drake C.E."/>
            <person name="Hollomon J.M."/>
            <person name="Nadeau L.J."/>
            <person name="Nunn H.S."/>
            <person name="Stevenson B.S."/>
            <person name="Bojanowski C.L."/>
            <person name="Crookes-Goodson W.J."/>
        </authorList>
    </citation>
    <scope>NUCLEOTIDE SEQUENCE [LARGE SCALE GENOMIC DNA]</scope>
    <source>
        <strain evidence="4 5">D216</strain>
    </source>
</reference>
<dbReference type="GeneID" id="41978884"/>
<dbReference type="InterPro" id="IPR006569">
    <property type="entry name" value="CID_dom"/>
</dbReference>
<dbReference type="SUPFAM" id="SSF109905">
    <property type="entry name" value="Surp module (SWAP domain)"/>
    <property type="match status" value="1"/>
</dbReference>
<feature type="region of interest" description="Disordered" evidence="2">
    <location>
        <begin position="652"/>
        <end position="728"/>
    </location>
</feature>
<accession>A0A507B6V3</accession>
<keyword evidence="5" id="KW-1185">Reference proteome</keyword>
<dbReference type="EMBL" id="SKBQ01000106">
    <property type="protein sequence ID" value="TPX18885.1"/>
    <property type="molecule type" value="Genomic_DNA"/>
</dbReference>
<keyword evidence="1" id="KW-0694">RNA-binding</keyword>
<evidence type="ECO:0000256" key="1">
    <source>
        <dbReference type="ARBA" id="ARBA00022884"/>
    </source>
</evidence>
<feature type="compositionally biased region" description="Basic and acidic residues" evidence="2">
    <location>
        <begin position="24"/>
        <end position="42"/>
    </location>
</feature>
<feature type="compositionally biased region" description="Basic and acidic residues" evidence="2">
    <location>
        <begin position="124"/>
        <end position="146"/>
    </location>
</feature>
<dbReference type="PANTHER" id="PTHR23140:SF0">
    <property type="entry name" value="U2 SNRNP-ASSOCIATED SURP MOTIF-CONTAINING PROTEIN"/>
    <property type="match status" value="1"/>
</dbReference>
<comment type="caution">
    <text evidence="4">The sequence shown here is derived from an EMBL/GenBank/DDBJ whole genome shotgun (WGS) entry which is preliminary data.</text>
</comment>
<protein>
    <recommendedName>
        <fullName evidence="3">CID domain-containing protein</fullName>
    </recommendedName>
</protein>
<dbReference type="InterPro" id="IPR000061">
    <property type="entry name" value="Surp"/>
</dbReference>
<evidence type="ECO:0000313" key="5">
    <source>
        <dbReference type="Proteomes" id="UP000319257"/>
    </source>
</evidence>
<dbReference type="GO" id="GO:0005634">
    <property type="term" value="C:nucleus"/>
    <property type="evidence" value="ECO:0007669"/>
    <property type="project" value="TreeGrafter"/>
</dbReference>
<dbReference type="Pfam" id="PF01805">
    <property type="entry name" value="Surp"/>
    <property type="match status" value="1"/>
</dbReference>
<dbReference type="PANTHER" id="PTHR23140">
    <property type="entry name" value="RNA PROCESSING PROTEIN LD23810P"/>
    <property type="match status" value="1"/>
</dbReference>
<feature type="region of interest" description="Disordered" evidence="2">
    <location>
        <begin position="748"/>
        <end position="813"/>
    </location>
</feature>
<dbReference type="GO" id="GO:0006396">
    <property type="term" value="P:RNA processing"/>
    <property type="evidence" value="ECO:0007669"/>
    <property type="project" value="InterPro"/>
</dbReference>
<feature type="domain" description="CID" evidence="3">
    <location>
        <begin position="467"/>
        <end position="659"/>
    </location>
</feature>
<dbReference type="STRING" id="1093900.A0A507B6V3"/>
<dbReference type="InterPro" id="IPR035967">
    <property type="entry name" value="SWAP/Surp_sf"/>
</dbReference>
<dbReference type="RefSeq" id="XP_031000596.1">
    <property type="nucleotide sequence ID" value="XM_031134166.1"/>
</dbReference>